<protein>
    <recommendedName>
        <fullName evidence="5">LamG-like jellyroll fold domain-containing protein</fullName>
    </recommendedName>
</protein>
<reference evidence="3 4" key="1">
    <citation type="submission" date="2013-05" db="EMBL/GenBank/DDBJ databases">
        <title>Genome assembly of Chondromyces apiculatus DSM 436.</title>
        <authorList>
            <person name="Sharma G."/>
            <person name="Khatri I."/>
            <person name="Kaur C."/>
            <person name="Mayilraj S."/>
            <person name="Subramanian S."/>
        </authorList>
    </citation>
    <scope>NUCLEOTIDE SEQUENCE [LARGE SCALE GENOMIC DNA]</scope>
    <source>
        <strain evidence="3 4">DSM 436</strain>
    </source>
</reference>
<keyword evidence="2" id="KW-0732">Signal</keyword>
<evidence type="ECO:0000256" key="1">
    <source>
        <dbReference type="SAM" id="MobiDB-lite"/>
    </source>
</evidence>
<sequence length="311" mass="31439">MHPVLSAKHGLFMLLGSAVLAATSCVLDPMGTGNSPPVASGAGAAGSGAGDGGGGSGATGAPGVGGGPSGGIGGGGGAGGAGGGETPILMAGELLVSLDAADLTDGSTVWNNRGSLGVFTPIGAPNVGEYQQVWAVEFHGRDDAYVGPLSVPDIEGSSDRSIEVWVNNPDVGGEEALVSWGKRDGLPATMVSLNYGTNGGFGAVTHWAADMAWEDVPSADTWHHLVYTHENGTSRVYCDGEERNSYDRTLSTEGGVPINLGAQRSGNGQLQGPGPLPRAASVWIAVVRVHSAALTAEQVRHNYEVEVPRFE</sequence>
<dbReference type="Gene3D" id="2.60.120.200">
    <property type="match status" value="1"/>
</dbReference>
<feature type="compositionally biased region" description="Gly residues" evidence="1">
    <location>
        <begin position="43"/>
        <end position="80"/>
    </location>
</feature>
<comment type="caution">
    <text evidence="3">The sequence shown here is derived from an EMBL/GenBank/DDBJ whole genome shotgun (WGS) entry which is preliminary data.</text>
</comment>
<dbReference type="eggNOG" id="COG3507">
    <property type="taxonomic scope" value="Bacteria"/>
</dbReference>
<evidence type="ECO:0008006" key="5">
    <source>
        <dbReference type="Google" id="ProtNLM"/>
    </source>
</evidence>
<dbReference type="EMBL" id="ASRX01000050">
    <property type="protein sequence ID" value="EYF03130.1"/>
    <property type="molecule type" value="Genomic_DNA"/>
</dbReference>
<proteinExistence type="predicted"/>
<evidence type="ECO:0000313" key="4">
    <source>
        <dbReference type="Proteomes" id="UP000019678"/>
    </source>
</evidence>
<dbReference type="InterPro" id="IPR013320">
    <property type="entry name" value="ConA-like_dom_sf"/>
</dbReference>
<evidence type="ECO:0000256" key="2">
    <source>
        <dbReference type="SAM" id="SignalP"/>
    </source>
</evidence>
<dbReference type="Pfam" id="PF13385">
    <property type="entry name" value="Laminin_G_3"/>
    <property type="match status" value="1"/>
</dbReference>
<gene>
    <name evidence="3" type="ORF">CAP_6106</name>
</gene>
<dbReference type="Proteomes" id="UP000019678">
    <property type="component" value="Unassembled WGS sequence"/>
</dbReference>
<keyword evidence="4" id="KW-1185">Reference proteome</keyword>
<dbReference type="SUPFAM" id="SSF49899">
    <property type="entry name" value="Concanavalin A-like lectins/glucanases"/>
    <property type="match status" value="1"/>
</dbReference>
<feature type="signal peptide" evidence="2">
    <location>
        <begin position="1"/>
        <end position="21"/>
    </location>
</feature>
<dbReference type="STRING" id="1192034.CAP_6106"/>
<feature type="chain" id="PRO_5001499891" description="LamG-like jellyroll fold domain-containing protein" evidence="2">
    <location>
        <begin position="22"/>
        <end position="311"/>
    </location>
</feature>
<name>A0A017T2S3_9BACT</name>
<organism evidence="3 4">
    <name type="scientific">Chondromyces apiculatus DSM 436</name>
    <dbReference type="NCBI Taxonomy" id="1192034"/>
    <lineage>
        <taxon>Bacteria</taxon>
        <taxon>Pseudomonadati</taxon>
        <taxon>Myxococcota</taxon>
        <taxon>Polyangia</taxon>
        <taxon>Polyangiales</taxon>
        <taxon>Polyangiaceae</taxon>
        <taxon>Chondromyces</taxon>
    </lineage>
</organism>
<dbReference type="AlphaFoldDB" id="A0A017T2S3"/>
<accession>A0A017T2S3</accession>
<evidence type="ECO:0000313" key="3">
    <source>
        <dbReference type="EMBL" id="EYF03130.1"/>
    </source>
</evidence>
<feature type="region of interest" description="Disordered" evidence="1">
    <location>
        <begin position="38"/>
        <end position="80"/>
    </location>
</feature>